<gene>
    <name evidence="1" type="ORF">A2983_04695</name>
</gene>
<evidence type="ECO:0008006" key="3">
    <source>
        <dbReference type="Google" id="ProtNLM"/>
    </source>
</evidence>
<accession>A0A1F6N3E5</accession>
<organism evidence="1 2">
    <name type="scientific">Candidatus Magasanikbacteria bacterium RIFCSPLOWO2_01_FULL_40_15</name>
    <dbReference type="NCBI Taxonomy" id="1798686"/>
    <lineage>
        <taxon>Bacteria</taxon>
        <taxon>Candidatus Magasanikiibacteriota</taxon>
    </lineage>
</organism>
<name>A0A1F6N3E5_9BACT</name>
<dbReference type="InterPro" id="IPR011204">
    <property type="entry name" value="Virulence_RhuM-like"/>
</dbReference>
<dbReference type="PANTHER" id="PTHR35810">
    <property type="entry name" value="CYTOPLASMIC PROTEIN-RELATED"/>
    <property type="match status" value="1"/>
</dbReference>
<protein>
    <recommendedName>
        <fullName evidence="3">Death-on-curing protein</fullName>
    </recommendedName>
</protein>
<reference evidence="1 2" key="1">
    <citation type="journal article" date="2016" name="Nat. Commun.">
        <title>Thousands of microbial genomes shed light on interconnected biogeochemical processes in an aquifer system.</title>
        <authorList>
            <person name="Anantharaman K."/>
            <person name="Brown C.T."/>
            <person name="Hug L.A."/>
            <person name="Sharon I."/>
            <person name="Castelle C.J."/>
            <person name="Probst A.J."/>
            <person name="Thomas B.C."/>
            <person name="Singh A."/>
            <person name="Wilkins M.J."/>
            <person name="Karaoz U."/>
            <person name="Brodie E.L."/>
            <person name="Williams K.H."/>
            <person name="Hubbard S.S."/>
            <person name="Banfield J.F."/>
        </authorList>
    </citation>
    <scope>NUCLEOTIDE SEQUENCE [LARGE SCALE GENOMIC DNA]</scope>
</reference>
<sequence>MGIGKIPIKKPPEKLNFDSYFFKEYYVNNTLFSMKKINPPTGGKKMIIYQTKSGALELKGDFSRETIWATLDQIALVFGRDKSVISRHLTNIYKEKELNRGATVAKNATVQIEGNRSVERIIEYFNLDVIISVGYRVNSKTATEFRQWATKTLRTHIVDGFTINKSRIKQNYQAFLQSVTDVQARKK</sequence>
<dbReference type="Pfam" id="PF13310">
    <property type="entry name" value="Virulence_RhuM"/>
    <property type="match status" value="1"/>
</dbReference>
<dbReference type="PANTHER" id="PTHR35810:SF1">
    <property type="entry name" value="CYTOPLASMIC PROTEIN"/>
    <property type="match status" value="1"/>
</dbReference>
<dbReference type="EMBL" id="MFQH01000010">
    <property type="protein sequence ID" value="OGH78439.1"/>
    <property type="molecule type" value="Genomic_DNA"/>
</dbReference>
<proteinExistence type="predicted"/>
<comment type="caution">
    <text evidence="1">The sequence shown here is derived from an EMBL/GenBank/DDBJ whole genome shotgun (WGS) entry which is preliminary data.</text>
</comment>
<dbReference type="AlphaFoldDB" id="A0A1F6N3E5"/>
<evidence type="ECO:0000313" key="1">
    <source>
        <dbReference type="EMBL" id="OGH78439.1"/>
    </source>
</evidence>
<dbReference type="Proteomes" id="UP000177040">
    <property type="component" value="Unassembled WGS sequence"/>
</dbReference>
<evidence type="ECO:0000313" key="2">
    <source>
        <dbReference type="Proteomes" id="UP000177040"/>
    </source>
</evidence>